<dbReference type="AlphaFoldDB" id="A0A4Y2JSZ0"/>
<comment type="caution">
    <text evidence="1">The sequence shown here is derived from an EMBL/GenBank/DDBJ whole genome shotgun (WGS) entry which is preliminary data.</text>
</comment>
<protein>
    <recommendedName>
        <fullName evidence="3">DDE-1 domain-containing protein</fullName>
    </recommendedName>
</protein>
<gene>
    <name evidence="1" type="ORF">AVEN_27380_1</name>
</gene>
<proteinExistence type="predicted"/>
<name>A0A4Y2JSZ0_ARAVE</name>
<sequence>MEQGAVATFKVFYSRTTFSQVVAETVNDAVTLCDVWKSYRILDCIKKINSTWDEDTDTKHIELVDYADGELTNEDIIDVEALQHLEEEEGQRTEEVQKKFTVHGLAGVFSKINAAMLERIWIQILNVSIKLNEG</sequence>
<keyword evidence="2" id="KW-1185">Reference proteome</keyword>
<reference evidence="1 2" key="1">
    <citation type="journal article" date="2019" name="Sci. Rep.">
        <title>Orb-weaving spider Araneus ventricosus genome elucidates the spidroin gene catalogue.</title>
        <authorList>
            <person name="Kono N."/>
            <person name="Nakamura H."/>
            <person name="Ohtoshi R."/>
            <person name="Moran D.A.P."/>
            <person name="Shinohara A."/>
            <person name="Yoshida Y."/>
            <person name="Fujiwara M."/>
            <person name="Mori M."/>
            <person name="Tomita M."/>
            <person name="Arakawa K."/>
        </authorList>
    </citation>
    <scope>NUCLEOTIDE SEQUENCE [LARGE SCALE GENOMIC DNA]</scope>
</reference>
<dbReference type="OrthoDB" id="9790050at2759"/>
<accession>A0A4Y2JSZ0</accession>
<organism evidence="1 2">
    <name type="scientific">Araneus ventricosus</name>
    <name type="common">Orbweaver spider</name>
    <name type="synonym">Epeira ventricosa</name>
    <dbReference type="NCBI Taxonomy" id="182803"/>
    <lineage>
        <taxon>Eukaryota</taxon>
        <taxon>Metazoa</taxon>
        <taxon>Ecdysozoa</taxon>
        <taxon>Arthropoda</taxon>
        <taxon>Chelicerata</taxon>
        <taxon>Arachnida</taxon>
        <taxon>Araneae</taxon>
        <taxon>Araneomorphae</taxon>
        <taxon>Entelegynae</taxon>
        <taxon>Araneoidea</taxon>
        <taxon>Araneidae</taxon>
        <taxon>Araneus</taxon>
    </lineage>
</organism>
<dbReference type="Proteomes" id="UP000499080">
    <property type="component" value="Unassembled WGS sequence"/>
</dbReference>
<evidence type="ECO:0000313" key="2">
    <source>
        <dbReference type="Proteomes" id="UP000499080"/>
    </source>
</evidence>
<evidence type="ECO:0000313" key="1">
    <source>
        <dbReference type="EMBL" id="GBM93140.1"/>
    </source>
</evidence>
<evidence type="ECO:0008006" key="3">
    <source>
        <dbReference type="Google" id="ProtNLM"/>
    </source>
</evidence>
<dbReference type="EMBL" id="BGPR01003852">
    <property type="protein sequence ID" value="GBM93140.1"/>
    <property type="molecule type" value="Genomic_DNA"/>
</dbReference>